<keyword evidence="2" id="KW-0472">Membrane</keyword>
<dbReference type="KEGG" id="ghl:GM160_04625"/>
<gene>
    <name evidence="3" type="ORF">GM160_04625</name>
</gene>
<feature type="transmembrane region" description="Helical" evidence="2">
    <location>
        <begin position="70"/>
        <end position="91"/>
    </location>
</feature>
<name>A0A6I6D2T7_9GAMM</name>
<feature type="region of interest" description="Disordered" evidence="1">
    <location>
        <begin position="101"/>
        <end position="123"/>
    </location>
</feature>
<protein>
    <submittedName>
        <fullName evidence="3">Uncharacterized protein</fullName>
    </submittedName>
</protein>
<keyword evidence="2" id="KW-1133">Transmembrane helix</keyword>
<accession>A0A6I6D2T7</accession>
<reference evidence="3 4" key="1">
    <citation type="submission" date="2019-11" db="EMBL/GenBank/DDBJ databases">
        <authorList>
            <person name="Zhang J."/>
            <person name="Sun C."/>
        </authorList>
    </citation>
    <scope>NUCLEOTIDE SEQUENCE [LARGE SCALE GENOMIC DNA]</scope>
    <source>
        <strain evidence="4">sp2</strain>
    </source>
</reference>
<evidence type="ECO:0000313" key="3">
    <source>
        <dbReference type="EMBL" id="QGT78243.1"/>
    </source>
</evidence>
<feature type="compositionally biased region" description="Low complexity" evidence="1">
    <location>
        <begin position="101"/>
        <end position="113"/>
    </location>
</feature>
<evidence type="ECO:0000313" key="4">
    <source>
        <dbReference type="Proteomes" id="UP000427716"/>
    </source>
</evidence>
<sequence>MIHRLRQRIAQARLPVGLLCVAVMLQGLVFGAWHIHASGDHATLATPAHMEHAEAHQATHADAVEIESFALLKFFGSGLGLLVLVALLIVLPRAQAIRPPLATSAPSSSLLRLRPPERAPPLA</sequence>
<dbReference type="RefSeq" id="WP_156573553.1">
    <property type="nucleotide sequence ID" value="NZ_CP046415.1"/>
</dbReference>
<keyword evidence="4" id="KW-1185">Reference proteome</keyword>
<organism evidence="3 4">
    <name type="scientific">Guyparkeria halophila</name>
    <dbReference type="NCBI Taxonomy" id="47960"/>
    <lineage>
        <taxon>Bacteria</taxon>
        <taxon>Pseudomonadati</taxon>
        <taxon>Pseudomonadota</taxon>
        <taxon>Gammaproteobacteria</taxon>
        <taxon>Chromatiales</taxon>
        <taxon>Thioalkalibacteraceae</taxon>
        <taxon>Guyparkeria</taxon>
    </lineage>
</organism>
<feature type="transmembrane region" description="Helical" evidence="2">
    <location>
        <begin position="12"/>
        <end position="35"/>
    </location>
</feature>
<dbReference type="EMBL" id="CP046415">
    <property type="protein sequence ID" value="QGT78243.1"/>
    <property type="molecule type" value="Genomic_DNA"/>
</dbReference>
<keyword evidence="2" id="KW-0812">Transmembrane</keyword>
<evidence type="ECO:0000256" key="2">
    <source>
        <dbReference type="SAM" id="Phobius"/>
    </source>
</evidence>
<evidence type="ECO:0000256" key="1">
    <source>
        <dbReference type="SAM" id="MobiDB-lite"/>
    </source>
</evidence>
<proteinExistence type="predicted"/>
<dbReference type="AlphaFoldDB" id="A0A6I6D2T7"/>
<dbReference type="Proteomes" id="UP000427716">
    <property type="component" value="Chromosome"/>
</dbReference>